<dbReference type="RefSeq" id="WP_077172072.1">
    <property type="nucleotide sequence ID" value="NZ_MTLN01000006.1"/>
</dbReference>
<dbReference type="InterPro" id="IPR050389">
    <property type="entry name" value="LysR-type_TF"/>
</dbReference>
<keyword evidence="2" id="KW-0805">Transcription regulation</keyword>
<evidence type="ECO:0000256" key="3">
    <source>
        <dbReference type="ARBA" id="ARBA00023125"/>
    </source>
</evidence>
<dbReference type="PANTHER" id="PTHR30118:SF15">
    <property type="entry name" value="TRANSCRIPTIONAL REGULATORY PROTEIN"/>
    <property type="match status" value="1"/>
</dbReference>
<accession>A0ABX3IU87</accession>
<evidence type="ECO:0000256" key="4">
    <source>
        <dbReference type="ARBA" id="ARBA00023163"/>
    </source>
</evidence>
<dbReference type="PROSITE" id="PS50931">
    <property type="entry name" value="HTH_LYSR"/>
    <property type="match status" value="1"/>
</dbReference>
<dbReference type="SUPFAM" id="SSF46785">
    <property type="entry name" value="Winged helix' DNA-binding domain"/>
    <property type="match status" value="1"/>
</dbReference>
<name>A0ABX3IU87_9PSED</name>
<dbReference type="Gene3D" id="1.10.10.10">
    <property type="entry name" value="Winged helix-like DNA-binding domain superfamily/Winged helix DNA-binding domain"/>
    <property type="match status" value="1"/>
</dbReference>
<dbReference type="InterPro" id="IPR036388">
    <property type="entry name" value="WH-like_DNA-bd_sf"/>
</dbReference>
<proteinExistence type="inferred from homology"/>
<keyword evidence="4" id="KW-0804">Transcription</keyword>
<keyword evidence="7" id="KW-1185">Reference proteome</keyword>
<protein>
    <submittedName>
        <fullName evidence="6">LysR family transcriptional regulator</fullName>
    </submittedName>
</protein>
<comment type="caution">
    <text evidence="6">The sequence shown here is derived from an EMBL/GenBank/DDBJ whole genome shotgun (WGS) entry which is preliminary data.</text>
</comment>
<dbReference type="SUPFAM" id="SSF53850">
    <property type="entry name" value="Periplasmic binding protein-like II"/>
    <property type="match status" value="1"/>
</dbReference>
<dbReference type="EMBL" id="MTLN01000006">
    <property type="protein sequence ID" value="ONN71205.1"/>
    <property type="molecule type" value="Genomic_DNA"/>
</dbReference>
<evidence type="ECO:0000256" key="2">
    <source>
        <dbReference type="ARBA" id="ARBA00023015"/>
    </source>
</evidence>
<dbReference type="Pfam" id="PF03466">
    <property type="entry name" value="LysR_substrate"/>
    <property type="match status" value="1"/>
</dbReference>
<dbReference type="InterPro" id="IPR005119">
    <property type="entry name" value="LysR_subst-bd"/>
</dbReference>
<gene>
    <name evidence="6" type="ORF">BVL52_11970</name>
</gene>
<sequence>MDELRRIDLNLLLTLHALLAERHVTRAAVRLHRSQPAVSHSLAQLRLHFNDQLLIRRDGYMALTAKAQSLIKPLEAALLDLNKLLGEADFSPAKARVRMRLSLSDYAAKTVFPLVVQRVRREAPGIDLAVSQASRETMHAQLADGELDLALGIFPEPTEDLLVEDLFTDRFVCVADKSAVADGEELSLEDWLHRPHVMLALRPDANDEIEKALGRMGLRRNIALALPHWTTVMALIEGTDLILTIASRALAGIERFPSLHAFMPPLELAEIPYQQAWHVRKDEDPALQWVRNCFVEAGQSIQTSIPR</sequence>
<keyword evidence="3" id="KW-0238">DNA-binding</keyword>
<dbReference type="PRINTS" id="PR00039">
    <property type="entry name" value="HTHLYSR"/>
</dbReference>
<organism evidence="6 7">
    <name type="scientific">Pseudomonas oryzihabitans</name>
    <dbReference type="NCBI Taxonomy" id="47885"/>
    <lineage>
        <taxon>Bacteria</taxon>
        <taxon>Pseudomonadati</taxon>
        <taxon>Pseudomonadota</taxon>
        <taxon>Gammaproteobacteria</taxon>
        <taxon>Pseudomonadales</taxon>
        <taxon>Pseudomonadaceae</taxon>
        <taxon>Pseudomonas</taxon>
    </lineage>
</organism>
<feature type="domain" description="HTH lysR-type" evidence="5">
    <location>
        <begin position="7"/>
        <end position="64"/>
    </location>
</feature>
<evidence type="ECO:0000313" key="6">
    <source>
        <dbReference type="EMBL" id="ONN71205.1"/>
    </source>
</evidence>
<dbReference type="Pfam" id="PF00126">
    <property type="entry name" value="HTH_1"/>
    <property type="match status" value="1"/>
</dbReference>
<dbReference type="Gene3D" id="3.40.190.10">
    <property type="entry name" value="Periplasmic binding protein-like II"/>
    <property type="match status" value="2"/>
</dbReference>
<evidence type="ECO:0000313" key="7">
    <source>
        <dbReference type="Proteomes" id="UP000189310"/>
    </source>
</evidence>
<dbReference type="InterPro" id="IPR000847">
    <property type="entry name" value="LysR_HTH_N"/>
</dbReference>
<dbReference type="InterPro" id="IPR036390">
    <property type="entry name" value="WH_DNA-bd_sf"/>
</dbReference>
<comment type="similarity">
    <text evidence="1">Belongs to the LysR transcriptional regulatory family.</text>
</comment>
<dbReference type="Proteomes" id="UP000189310">
    <property type="component" value="Unassembled WGS sequence"/>
</dbReference>
<evidence type="ECO:0000256" key="1">
    <source>
        <dbReference type="ARBA" id="ARBA00009437"/>
    </source>
</evidence>
<reference evidence="6 7" key="1">
    <citation type="submission" date="2017-01" db="EMBL/GenBank/DDBJ databases">
        <title>Pseudomonas psychrotolerans genome sequencing and assembly.</title>
        <authorList>
            <person name="Vyas B."/>
            <person name="Mayilraj S."/>
        </authorList>
    </citation>
    <scope>NUCLEOTIDE SEQUENCE [LARGE SCALE GENOMIC DNA]</scope>
    <source>
        <strain evidence="6 7">SDS18</strain>
    </source>
</reference>
<dbReference type="PANTHER" id="PTHR30118">
    <property type="entry name" value="HTH-TYPE TRANSCRIPTIONAL REGULATOR LEUO-RELATED"/>
    <property type="match status" value="1"/>
</dbReference>
<evidence type="ECO:0000259" key="5">
    <source>
        <dbReference type="PROSITE" id="PS50931"/>
    </source>
</evidence>